<comment type="caution">
    <text evidence="2">The sequence shown here is derived from an EMBL/GenBank/DDBJ whole genome shotgun (WGS) entry which is preliminary data.</text>
</comment>
<evidence type="ECO:0000313" key="3">
    <source>
        <dbReference type="Proteomes" id="UP000256269"/>
    </source>
</evidence>
<keyword evidence="1" id="KW-1133">Transmembrane helix</keyword>
<keyword evidence="3" id="KW-1185">Reference proteome</keyword>
<keyword evidence="1" id="KW-0472">Membrane</keyword>
<proteinExistence type="predicted"/>
<dbReference type="EMBL" id="QUNO01000006">
    <property type="protein sequence ID" value="REH47069.1"/>
    <property type="molecule type" value="Genomic_DNA"/>
</dbReference>
<dbReference type="Proteomes" id="UP000256269">
    <property type="component" value="Unassembled WGS sequence"/>
</dbReference>
<feature type="transmembrane region" description="Helical" evidence="1">
    <location>
        <begin position="83"/>
        <end position="102"/>
    </location>
</feature>
<organism evidence="2 3">
    <name type="scientific">Kutzneria buriramensis</name>
    <dbReference type="NCBI Taxonomy" id="1045776"/>
    <lineage>
        <taxon>Bacteria</taxon>
        <taxon>Bacillati</taxon>
        <taxon>Actinomycetota</taxon>
        <taxon>Actinomycetes</taxon>
        <taxon>Pseudonocardiales</taxon>
        <taxon>Pseudonocardiaceae</taxon>
        <taxon>Kutzneria</taxon>
    </lineage>
</organism>
<keyword evidence="1" id="KW-0812">Transmembrane</keyword>
<feature type="transmembrane region" description="Helical" evidence="1">
    <location>
        <begin position="145"/>
        <end position="170"/>
    </location>
</feature>
<dbReference type="Pfam" id="PF10067">
    <property type="entry name" value="DUF2306"/>
    <property type="match status" value="1"/>
</dbReference>
<name>A0A3E0HKS7_9PSEU</name>
<gene>
    <name evidence="2" type="ORF">BCF44_106234</name>
</gene>
<dbReference type="RefSeq" id="WP_170217616.1">
    <property type="nucleotide sequence ID" value="NZ_CP144375.1"/>
</dbReference>
<evidence type="ECO:0000256" key="1">
    <source>
        <dbReference type="SAM" id="Phobius"/>
    </source>
</evidence>
<feature type="transmembrane region" description="Helical" evidence="1">
    <location>
        <begin position="182"/>
        <end position="201"/>
    </location>
</feature>
<feature type="transmembrane region" description="Helical" evidence="1">
    <location>
        <begin position="47"/>
        <end position="71"/>
    </location>
</feature>
<evidence type="ECO:0000313" key="2">
    <source>
        <dbReference type="EMBL" id="REH47069.1"/>
    </source>
</evidence>
<dbReference type="AlphaFoldDB" id="A0A3E0HKS7"/>
<sequence>MAYARGRRWPFFLITLAIAFVAFELPPYFTGDPSQSRIQPAPQLAAYYPVLVVHVFLGCAALLAGCLQVWPALRARYPHVHRIAGRVYVGLVIPAGLMALYLATNTPYGPVARASSTLLATLWMGTTVAGLLAARRKDFAGHRRWMIRSFVLACSIATNRVWVVVLVIVLPHSYPANSVVELSAVASLSSWLGWTLPLLVTQWRLDRDHVRRPKVA</sequence>
<accession>A0A3E0HKS7</accession>
<feature type="transmembrane region" description="Helical" evidence="1">
    <location>
        <begin position="114"/>
        <end position="133"/>
    </location>
</feature>
<reference evidence="2 3" key="1">
    <citation type="submission" date="2018-08" db="EMBL/GenBank/DDBJ databases">
        <title>Genomic Encyclopedia of Archaeal and Bacterial Type Strains, Phase II (KMG-II): from individual species to whole genera.</title>
        <authorList>
            <person name="Goeker M."/>
        </authorList>
    </citation>
    <scope>NUCLEOTIDE SEQUENCE [LARGE SCALE GENOMIC DNA]</scope>
    <source>
        <strain evidence="2 3">DSM 45791</strain>
    </source>
</reference>
<dbReference type="InterPro" id="IPR018750">
    <property type="entry name" value="DUF2306_membrane"/>
</dbReference>
<protein>
    <submittedName>
        <fullName evidence="2">Putative membrane protein</fullName>
    </submittedName>
</protein>